<evidence type="ECO:0000313" key="2">
    <source>
        <dbReference type="EMBL" id="GIF73225.1"/>
    </source>
</evidence>
<keyword evidence="1" id="KW-0472">Membrane</keyword>
<proteinExistence type="predicted"/>
<comment type="caution">
    <text evidence="2">The sequence shown here is derived from an EMBL/GenBank/DDBJ whole genome shotgun (WGS) entry which is preliminary data.</text>
</comment>
<keyword evidence="1" id="KW-0812">Transmembrane</keyword>
<evidence type="ECO:0000313" key="3">
    <source>
        <dbReference type="Proteomes" id="UP000604117"/>
    </source>
</evidence>
<evidence type="ECO:0008006" key="4">
    <source>
        <dbReference type="Google" id="ProtNLM"/>
    </source>
</evidence>
<dbReference type="EMBL" id="BONE01000019">
    <property type="protein sequence ID" value="GIF73225.1"/>
    <property type="molecule type" value="Genomic_DNA"/>
</dbReference>
<dbReference type="Proteomes" id="UP000604117">
    <property type="component" value="Unassembled WGS sequence"/>
</dbReference>
<dbReference type="RefSeq" id="WP_203713052.1">
    <property type="nucleotide sequence ID" value="NZ_BONE01000019.1"/>
</dbReference>
<keyword evidence="1" id="KW-1133">Transmembrane helix</keyword>
<protein>
    <recommendedName>
        <fullName evidence="4">LexA-binding, inner membrane-associated hydrolase</fullName>
    </recommendedName>
</protein>
<feature type="transmembrane region" description="Helical" evidence="1">
    <location>
        <begin position="133"/>
        <end position="152"/>
    </location>
</feature>
<feature type="transmembrane region" description="Helical" evidence="1">
    <location>
        <begin position="42"/>
        <end position="59"/>
    </location>
</feature>
<name>A0ABQ4CPL9_9ACTN</name>
<feature type="transmembrane region" description="Helical" evidence="1">
    <location>
        <begin position="20"/>
        <end position="37"/>
    </location>
</feature>
<accession>A0ABQ4CPL9</accession>
<gene>
    <name evidence="2" type="ORF">Asi02nite_27430</name>
</gene>
<feature type="transmembrane region" description="Helical" evidence="1">
    <location>
        <begin position="79"/>
        <end position="102"/>
    </location>
</feature>
<sequence>MTSTTTGETPSLPRWLAHRWPTLAAIPIIAASFYNLADVRGLAFLLVLSPLGYLVPASLNRRSVTWPAVLIGSVVVAPLKILDLNIAYAMLVASVVFVVLGIVRRAPGFGIQAAAAVLFAVVAVVALEAGSIVLAGVLIAVGLLAHAAWDVYYHRADRVVPRSYAEWCAVVDVVLGVAAVILIF</sequence>
<organism evidence="2 3">
    <name type="scientific">Asanoa siamensis</name>
    <dbReference type="NCBI Taxonomy" id="926357"/>
    <lineage>
        <taxon>Bacteria</taxon>
        <taxon>Bacillati</taxon>
        <taxon>Actinomycetota</taxon>
        <taxon>Actinomycetes</taxon>
        <taxon>Micromonosporales</taxon>
        <taxon>Micromonosporaceae</taxon>
        <taxon>Asanoa</taxon>
    </lineage>
</organism>
<reference evidence="2 3" key="1">
    <citation type="submission" date="2021-01" db="EMBL/GenBank/DDBJ databases">
        <title>Whole genome shotgun sequence of Asanoa siamensis NBRC 107932.</title>
        <authorList>
            <person name="Komaki H."/>
            <person name="Tamura T."/>
        </authorList>
    </citation>
    <scope>NUCLEOTIDE SEQUENCE [LARGE SCALE GENOMIC DNA]</scope>
    <source>
        <strain evidence="2 3">NBRC 107932</strain>
    </source>
</reference>
<feature type="transmembrane region" description="Helical" evidence="1">
    <location>
        <begin position="164"/>
        <end position="183"/>
    </location>
</feature>
<keyword evidence="3" id="KW-1185">Reference proteome</keyword>
<evidence type="ECO:0000256" key="1">
    <source>
        <dbReference type="SAM" id="Phobius"/>
    </source>
</evidence>